<accession>A0A9X4MUB6</accession>
<reference evidence="3" key="1">
    <citation type="submission" date="2022-07" db="EMBL/GenBank/DDBJ databases">
        <title>Whole Genome Sequencing of Streptococcus suis.</title>
        <authorList>
            <person name="Dai X."/>
            <person name="Huang J."/>
            <person name="Wang L."/>
        </authorList>
    </citation>
    <scope>NUCLEOTIDE SEQUENCE</scope>
    <source>
        <strain evidence="2">HDJ11</strain>
        <strain evidence="3">XNB2</strain>
    </source>
</reference>
<keyword evidence="1" id="KW-0732">Signal</keyword>
<gene>
    <name evidence="2" type="ORF">NOL11_06920</name>
    <name evidence="3" type="ORF">NOL13_00100</name>
</gene>
<dbReference type="EMBL" id="JANFMP010000001">
    <property type="protein sequence ID" value="MDG4525820.1"/>
    <property type="molecule type" value="Genomic_DNA"/>
</dbReference>
<organism evidence="3 4">
    <name type="scientific">Streptococcus suis</name>
    <dbReference type="NCBI Taxonomy" id="1307"/>
    <lineage>
        <taxon>Bacteria</taxon>
        <taxon>Bacillati</taxon>
        <taxon>Bacillota</taxon>
        <taxon>Bacilli</taxon>
        <taxon>Lactobacillales</taxon>
        <taxon>Streptococcaceae</taxon>
        <taxon>Streptococcus</taxon>
    </lineage>
</organism>
<dbReference type="Proteomes" id="UP001152875">
    <property type="component" value="Unassembled WGS sequence"/>
</dbReference>
<dbReference type="EMBL" id="JANFMI010000024">
    <property type="protein sequence ID" value="MDG4516695.1"/>
    <property type="molecule type" value="Genomic_DNA"/>
</dbReference>
<name>A0A9X4MUB6_STRSU</name>
<protein>
    <submittedName>
        <fullName evidence="3">ABC transporter ATP-binding protein</fullName>
    </submittedName>
</protein>
<dbReference type="AlphaFoldDB" id="A0A9X4MUB6"/>
<evidence type="ECO:0000313" key="3">
    <source>
        <dbReference type="EMBL" id="MDG4525820.1"/>
    </source>
</evidence>
<proteinExistence type="predicted"/>
<evidence type="ECO:0000256" key="1">
    <source>
        <dbReference type="SAM" id="SignalP"/>
    </source>
</evidence>
<dbReference type="GO" id="GO:0005524">
    <property type="term" value="F:ATP binding"/>
    <property type="evidence" value="ECO:0007669"/>
    <property type="project" value="UniProtKB-KW"/>
</dbReference>
<evidence type="ECO:0000313" key="4">
    <source>
        <dbReference type="Proteomes" id="UP001152875"/>
    </source>
</evidence>
<keyword evidence="3" id="KW-0547">Nucleotide-binding</keyword>
<dbReference type="Proteomes" id="UP001152877">
    <property type="component" value="Unassembled WGS sequence"/>
</dbReference>
<feature type="signal peptide" evidence="1">
    <location>
        <begin position="1"/>
        <end position="31"/>
    </location>
</feature>
<sequence>MKVHKYIALGLLSISLIPSTSALMQSNSVYANEIATTTSTRNLLNTLEEKGYLEIDDSSKNVKITEKYKQEVLSSVDLTQYHVEFTENSVTIVPHIQERSFTGVNKIVYTWKGFDVYLDSTNANRLAAGLGLGAVAAALVPDPTLAKALAITLGVAAGLVGWNNAAGRGIIIAFIGYLGNARPHWITSQ</sequence>
<feature type="chain" id="PRO_5041629888" evidence="1">
    <location>
        <begin position="32"/>
        <end position="189"/>
    </location>
</feature>
<evidence type="ECO:0000313" key="2">
    <source>
        <dbReference type="EMBL" id="MDG4516695.1"/>
    </source>
</evidence>
<dbReference type="RefSeq" id="WP_002939948.1">
    <property type="nucleotide sequence ID" value="NZ_CP071697.1"/>
</dbReference>
<comment type="caution">
    <text evidence="3">The sequence shown here is derived from an EMBL/GenBank/DDBJ whole genome shotgun (WGS) entry which is preliminary data.</text>
</comment>
<keyword evidence="3" id="KW-0067">ATP-binding</keyword>